<protein>
    <submittedName>
        <fullName evidence="2">Uncharacterized protein</fullName>
    </submittedName>
</protein>
<feature type="chain" id="PRO_5043810503" evidence="1">
    <location>
        <begin position="29"/>
        <end position="203"/>
    </location>
</feature>
<dbReference type="AlphaFoldDB" id="A0AAW0F5T7"/>
<organism evidence="2 3">
    <name type="scientific">Novymonas esmeraldas</name>
    <dbReference type="NCBI Taxonomy" id="1808958"/>
    <lineage>
        <taxon>Eukaryota</taxon>
        <taxon>Discoba</taxon>
        <taxon>Euglenozoa</taxon>
        <taxon>Kinetoplastea</taxon>
        <taxon>Metakinetoplastina</taxon>
        <taxon>Trypanosomatida</taxon>
        <taxon>Trypanosomatidae</taxon>
        <taxon>Novymonas</taxon>
    </lineage>
</organism>
<reference evidence="2 3" key="1">
    <citation type="journal article" date="2021" name="MBio">
        <title>A New Model Trypanosomatid, Novymonas esmeraldas: Genomic Perception of Its 'Candidatus Pandoraea novymonadis' Endosymbiont.</title>
        <authorList>
            <person name="Zakharova A."/>
            <person name="Saura A."/>
            <person name="Butenko A."/>
            <person name="Podesvova L."/>
            <person name="Warmusova S."/>
            <person name="Kostygov A.Y."/>
            <person name="Nenarokova A."/>
            <person name="Lukes J."/>
            <person name="Opperdoes F.R."/>
            <person name="Yurchenko V."/>
        </authorList>
    </citation>
    <scope>NUCLEOTIDE SEQUENCE [LARGE SCALE GENOMIC DNA]</scope>
    <source>
        <strain evidence="2 3">E262AT.01</strain>
    </source>
</reference>
<evidence type="ECO:0000313" key="2">
    <source>
        <dbReference type="EMBL" id="KAK7201036.1"/>
    </source>
</evidence>
<feature type="signal peptide" evidence="1">
    <location>
        <begin position="1"/>
        <end position="28"/>
    </location>
</feature>
<sequence length="203" mass="22231">MYPTHRELLHVLVTAALLCCLAADVAYADDDAADAADNIMAVTCCERVESAWSVLRSWTRTCSSDRGRADASVKRYATMLAAQSRSKVPWLSMPHVCDGKQLSREAVEAFFEHAFCGLLPSTHTDLVHSSYSLLMESAPLDDDALTSGIEEACTQLQKKWVKEGLQWGELLSGRNDLGDAHRGLCPRSCTWVSDVMSGGAYDL</sequence>
<accession>A0AAW0F5T7</accession>
<keyword evidence="3" id="KW-1185">Reference proteome</keyword>
<comment type="caution">
    <text evidence="2">The sequence shown here is derived from an EMBL/GenBank/DDBJ whole genome shotgun (WGS) entry which is preliminary data.</text>
</comment>
<evidence type="ECO:0000313" key="3">
    <source>
        <dbReference type="Proteomes" id="UP001430356"/>
    </source>
</evidence>
<evidence type="ECO:0000256" key="1">
    <source>
        <dbReference type="SAM" id="SignalP"/>
    </source>
</evidence>
<dbReference type="Proteomes" id="UP001430356">
    <property type="component" value="Unassembled WGS sequence"/>
</dbReference>
<proteinExistence type="predicted"/>
<keyword evidence="1" id="KW-0732">Signal</keyword>
<dbReference type="EMBL" id="JAECZO010000010">
    <property type="protein sequence ID" value="KAK7201036.1"/>
    <property type="molecule type" value="Genomic_DNA"/>
</dbReference>
<gene>
    <name evidence="2" type="ORF">NESM_000163500</name>
</gene>
<name>A0AAW0F5T7_9TRYP</name>